<feature type="domain" description="SGNH hydrolase-type esterase" evidence="2">
    <location>
        <begin position="27"/>
        <end position="185"/>
    </location>
</feature>
<evidence type="ECO:0000313" key="3">
    <source>
        <dbReference type="EMBL" id="MEC5386457.1"/>
    </source>
</evidence>
<feature type="chain" id="PRO_5045883814" evidence="1">
    <location>
        <begin position="23"/>
        <end position="204"/>
    </location>
</feature>
<evidence type="ECO:0000313" key="4">
    <source>
        <dbReference type="Proteomes" id="UP001331561"/>
    </source>
</evidence>
<dbReference type="SUPFAM" id="SSF52266">
    <property type="entry name" value="SGNH hydrolase"/>
    <property type="match status" value="1"/>
</dbReference>
<comment type="caution">
    <text evidence="3">The sequence shown here is derived from an EMBL/GenBank/DDBJ whole genome shotgun (WGS) entry which is preliminary data.</text>
</comment>
<dbReference type="InterPro" id="IPR008265">
    <property type="entry name" value="Lipase_GDSL_AS"/>
</dbReference>
<dbReference type="InterPro" id="IPR051532">
    <property type="entry name" value="Ester_Hydrolysis_Enzymes"/>
</dbReference>
<keyword evidence="1" id="KW-0732">Signal</keyword>
<reference evidence="3 4" key="1">
    <citation type="submission" date="2024-01" db="EMBL/GenBank/DDBJ databases">
        <title>Uliginosibacterium soil sp. nov.</title>
        <authorList>
            <person name="Lv Y."/>
        </authorList>
    </citation>
    <scope>NUCLEOTIDE SEQUENCE [LARGE SCALE GENOMIC DNA]</scope>
    <source>
        <strain evidence="3 4">H3</strain>
    </source>
</reference>
<accession>A0ABU6K479</accession>
<dbReference type="Gene3D" id="3.40.50.1110">
    <property type="entry name" value="SGNH hydrolase"/>
    <property type="match status" value="1"/>
</dbReference>
<protein>
    <submittedName>
        <fullName evidence="3">Arylesterase</fullName>
    </submittedName>
</protein>
<sequence length="204" mass="22074">MLRFFFLSLVLTLSIVTGTANAAGILVMGDSLSAGYGIDQSKAWPNLLIQKLQHEGYRYEVHNASISGETTSGGRTRIAEALARTKPQVVILELGANDGLRGLSLKAMRDNLDAMINAAQTSGAKVLLIGMRMPPNLGQAYTDKFHASFDELAKARKTAFLPFFLDGVATKRELIQADGLHPVAAAQPTLLANVWPKLQPLLMR</sequence>
<feature type="signal peptide" evidence="1">
    <location>
        <begin position="1"/>
        <end position="22"/>
    </location>
</feature>
<dbReference type="PROSITE" id="PS01098">
    <property type="entry name" value="LIPASE_GDSL_SER"/>
    <property type="match status" value="1"/>
</dbReference>
<dbReference type="InterPro" id="IPR013830">
    <property type="entry name" value="SGNH_hydro"/>
</dbReference>
<name>A0ABU6K479_9RHOO</name>
<proteinExistence type="predicted"/>
<dbReference type="InterPro" id="IPR036514">
    <property type="entry name" value="SGNH_hydro_sf"/>
</dbReference>
<keyword evidence="4" id="KW-1185">Reference proteome</keyword>
<dbReference type="PANTHER" id="PTHR30383:SF24">
    <property type="entry name" value="THIOESTERASE 1_PROTEASE 1_LYSOPHOSPHOLIPASE L1"/>
    <property type="match status" value="1"/>
</dbReference>
<dbReference type="Pfam" id="PF13472">
    <property type="entry name" value="Lipase_GDSL_2"/>
    <property type="match status" value="1"/>
</dbReference>
<dbReference type="PANTHER" id="PTHR30383">
    <property type="entry name" value="THIOESTERASE 1/PROTEASE 1/LYSOPHOSPHOLIPASE L1"/>
    <property type="match status" value="1"/>
</dbReference>
<dbReference type="EMBL" id="JAYXHS010000002">
    <property type="protein sequence ID" value="MEC5386457.1"/>
    <property type="molecule type" value="Genomic_DNA"/>
</dbReference>
<dbReference type="Proteomes" id="UP001331561">
    <property type="component" value="Unassembled WGS sequence"/>
</dbReference>
<gene>
    <name evidence="3" type="ORF">VVD49_12035</name>
</gene>
<organism evidence="3 4">
    <name type="scientific">Uliginosibacterium silvisoli</name>
    <dbReference type="NCBI Taxonomy" id="3114758"/>
    <lineage>
        <taxon>Bacteria</taxon>
        <taxon>Pseudomonadati</taxon>
        <taxon>Pseudomonadota</taxon>
        <taxon>Betaproteobacteria</taxon>
        <taxon>Rhodocyclales</taxon>
        <taxon>Zoogloeaceae</taxon>
        <taxon>Uliginosibacterium</taxon>
    </lineage>
</organism>
<dbReference type="CDD" id="cd01822">
    <property type="entry name" value="Lysophospholipase_L1_like"/>
    <property type="match status" value="1"/>
</dbReference>
<evidence type="ECO:0000259" key="2">
    <source>
        <dbReference type="Pfam" id="PF13472"/>
    </source>
</evidence>
<dbReference type="RefSeq" id="WP_327599423.1">
    <property type="nucleotide sequence ID" value="NZ_JAYXHS010000002.1"/>
</dbReference>
<evidence type="ECO:0000256" key="1">
    <source>
        <dbReference type="SAM" id="SignalP"/>
    </source>
</evidence>